<sequence>MDVRSVEDKHETEDESLVWEHLSAPRANRCEALHSLSQEFMGSQVSSDEMSVRAGQGSDEVLVSQAVWDYLAAAGRPWLIDFQHKQGMRAGIIRRGERGAAVPSGYSRWKASGALVLG</sequence>
<dbReference type="EMBL" id="JBBPFD010000491">
    <property type="protein sequence ID" value="KAK7878492.1"/>
    <property type="molecule type" value="Genomic_DNA"/>
</dbReference>
<reference evidence="2" key="1">
    <citation type="submission" date="2024-04" db="EMBL/GenBank/DDBJ databases">
        <title>Salinicola lusitanus LLJ914,a marine bacterium isolated from the Okinawa Trough.</title>
        <authorList>
            <person name="Li J."/>
        </authorList>
    </citation>
    <scope>NUCLEOTIDE SEQUENCE [LARGE SCALE GENOMIC DNA]</scope>
</reference>
<gene>
    <name evidence="1" type="ORF">WMY93_030328</name>
</gene>
<dbReference type="Proteomes" id="UP001460270">
    <property type="component" value="Unassembled WGS sequence"/>
</dbReference>
<protein>
    <submittedName>
        <fullName evidence="1">Uncharacterized protein</fullName>
    </submittedName>
</protein>
<name>A0AAW0MN31_9GOBI</name>
<evidence type="ECO:0000313" key="2">
    <source>
        <dbReference type="Proteomes" id="UP001460270"/>
    </source>
</evidence>
<keyword evidence="2" id="KW-1185">Reference proteome</keyword>
<evidence type="ECO:0000313" key="1">
    <source>
        <dbReference type="EMBL" id="KAK7878492.1"/>
    </source>
</evidence>
<comment type="caution">
    <text evidence="1">The sequence shown here is derived from an EMBL/GenBank/DDBJ whole genome shotgun (WGS) entry which is preliminary data.</text>
</comment>
<accession>A0AAW0MN31</accession>
<proteinExistence type="predicted"/>
<organism evidence="1 2">
    <name type="scientific">Mugilogobius chulae</name>
    <name type="common">yellowstripe goby</name>
    <dbReference type="NCBI Taxonomy" id="88201"/>
    <lineage>
        <taxon>Eukaryota</taxon>
        <taxon>Metazoa</taxon>
        <taxon>Chordata</taxon>
        <taxon>Craniata</taxon>
        <taxon>Vertebrata</taxon>
        <taxon>Euteleostomi</taxon>
        <taxon>Actinopterygii</taxon>
        <taxon>Neopterygii</taxon>
        <taxon>Teleostei</taxon>
        <taxon>Neoteleostei</taxon>
        <taxon>Acanthomorphata</taxon>
        <taxon>Gobiaria</taxon>
        <taxon>Gobiiformes</taxon>
        <taxon>Gobioidei</taxon>
        <taxon>Gobiidae</taxon>
        <taxon>Gobionellinae</taxon>
        <taxon>Mugilogobius</taxon>
    </lineage>
</organism>
<dbReference type="AlphaFoldDB" id="A0AAW0MN31"/>